<evidence type="ECO:0000313" key="2">
    <source>
        <dbReference type="EMBL" id="MEE3716038.1"/>
    </source>
</evidence>
<dbReference type="EMBL" id="JAZBJZ010000011">
    <property type="protein sequence ID" value="MEE3716038.1"/>
    <property type="molecule type" value="Genomic_DNA"/>
</dbReference>
<dbReference type="NCBIfam" id="NF033769">
    <property type="entry name" value="after_VWA_1"/>
    <property type="match status" value="1"/>
</dbReference>
<dbReference type="RefSeq" id="WP_330482462.1">
    <property type="nucleotide sequence ID" value="NZ_JAZBJZ010000011.1"/>
</dbReference>
<feature type="compositionally biased region" description="Polar residues" evidence="1">
    <location>
        <begin position="213"/>
        <end position="268"/>
    </location>
</feature>
<evidence type="ECO:0000313" key="3">
    <source>
        <dbReference type="Proteomes" id="UP001333818"/>
    </source>
</evidence>
<gene>
    <name evidence="2" type="ORF">V2H45_04665</name>
</gene>
<sequence>MNSQSQTSQMRRYDLPTCLLEVWSERSPLSEWTDRPVAKNLRFRLRIEQQTQQKVIKGNQSQMTRLIEAVITHVDRLLSSDRLPDLTHTLTIPNFHALNLSTLQLFDLFTSLEQCADEIAILPSLELEVRRVTPAWLKIVAVAIASVGVTLGGLRLLTPQSPSLQIASTPNSNVGSSSEQATSPQARSGVGSAKTSPNQGLDKDPSKAPNGNVAMQPSQPNLSQPNSNKTAPLPSVQTPSQGNGRTQVTPNIGSTTPTTPTMQPNFGTTDDRFRRPEIDKVSVAPPASVNTPSGAPAPLPMRANPIVPNLEPKLEERQQPETSVQSGHATVPSPSGRDLAAERKVDETTSGSVTSSTTKPVEDAMPRLQDRDRPSAIKVVSLESVDTEIGLRKDTSNAYITSLSEYLQTLRLPSTLRGRIEIELVLRDRHVESVAIDTQSSNFYNTDSKASVDEIQRSLLNWTVPQALQGSVSNAPVKLRLVLQIQ</sequence>
<accession>A0AAW9PZU8</accession>
<organism evidence="2 3">
    <name type="scientific">Tumidithrix elongata BACA0141</name>
    <dbReference type="NCBI Taxonomy" id="2716417"/>
    <lineage>
        <taxon>Bacteria</taxon>
        <taxon>Bacillati</taxon>
        <taxon>Cyanobacteriota</taxon>
        <taxon>Cyanophyceae</taxon>
        <taxon>Pseudanabaenales</taxon>
        <taxon>Pseudanabaenaceae</taxon>
        <taxon>Tumidithrix</taxon>
        <taxon>Tumidithrix elongata</taxon>
    </lineage>
</organism>
<comment type="caution">
    <text evidence="2">The sequence shown here is derived from an EMBL/GenBank/DDBJ whole genome shotgun (WGS) entry which is preliminary data.</text>
</comment>
<keyword evidence="3" id="KW-1185">Reference proteome</keyword>
<protein>
    <submittedName>
        <fullName evidence="2">DUF4335 domain-containing protein</fullName>
    </submittedName>
</protein>
<feature type="compositionally biased region" description="Polar residues" evidence="1">
    <location>
        <begin position="166"/>
        <end position="186"/>
    </location>
</feature>
<evidence type="ECO:0000256" key="1">
    <source>
        <dbReference type="SAM" id="MobiDB-lite"/>
    </source>
</evidence>
<dbReference type="AlphaFoldDB" id="A0AAW9PZU8"/>
<feature type="compositionally biased region" description="Low complexity" evidence="1">
    <location>
        <begin position="348"/>
        <end position="358"/>
    </location>
</feature>
<dbReference type="InterPro" id="IPR025569">
    <property type="entry name" value="DUF4335"/>
</dbReference>
<dbReference type="Pfam" id="PF14233">
    <property type="entry name" value="DUF4335"/>
    <property type="match status" value="1"/>
</dbReference>
<feature type="compositionally biased region" description="Basic and acidic residues" evidence="1">
    <location>
        <begin position="360"/>
        <end position="371"/>
    </location>
</feature>
<feature type="region of interest" description="Disordered" evidence="1">
    <location>
        <begin position="166"/>
        <end position="371"/>
    </location>
</feature>
<reference evidence="2" key="1">
    <citation type="submission" date="2024-01" db="EMBL/GenBank/DDBJ databases">
        <title>Bank of Algae and Cyanobacteria of the Azores (BACA) strain genomes.</title>
        <authorList>
            <person name="Luz R."/>
            <person name="Cordeiro R."/>
            <person name="Fonseca A."/>
            <person name="Goncalves V."/>
        </authorList>
    </citation>
    <scope>NUCLEOTIDE SEQUENCE</scope>
    <source>
        <strain evidence="2">BACA0141</strain>
    </source>
</reference>
<dbReference type="Proteomes" id="UP001333818">
    <property type="component" value="Unassembled WGS sequence"/>
</dbReference>
<proteinExistence type="predicted"/>
<name>A0AAW9PZU8_9CYAN</name>
<feature type="compositionally biased region" description="Basic and acidic residues" evidence="1">
    <location>
        <begin position="269"/>
        <end position="280"/>
    </location>
</feature>